<keyword evidence="2 6" id="KW-0805">Transcription regulation</keyword>
<comment type="function">
    <text evidence="6">Sigma factors are initiation factors that promote the attachment of RNA polymerase to specific initiation sites and are then released.</text>
</comment>
<evidence type="ECO:0000313" key="10">
    <source>
        <dbReference type="Proteomes" id="UP000476055"/>
    </source>
</evidence>
<accession>A0A6L5YJB8</accession>
<dbReference type="Pfam" id="PF04545">
    <property type="entry name" value="Sigma70_r4"/>
    <property type="match status" value="1"/>
</dbReference>
<dbReference type="GO" id="GO:0006352">
    <property type="term" value="P:DNA-templated transcription initiation"/>
    <property type="evidence" value="ECO:0007669"/>
    <property type="project" value="InterPro"/>
</dbReference>
<evidence type="ECO:0000256" key="1">
    <source>
        <dbReference type="ARBA" id="ARBA00022969"/>
    </source>
</evidence>
<dbReference type="InterPro" id="IPR050239">
    <property type="entry name" value="Sigma-70_RNA_pol_init_factors"/>
</dbReference>
<dbReference type="PANTHER" id="PTHR30603:SF17">
    <property type="entry name" value="RNA POLYMERASE SIGMA-G FACTOR"/>
    <property type="match status" value="1"/>
</dbReference>
<dbReference type="PANTHER" id="PTHR30603">
    <property type="entry name" value="RNA POLYMERASE SIGMA FACTOR RPO"/>
    <property type="match status" value="1"/>
</dbReference>
<keyword evidence="4 6" id="KW-0238">DNA-binding</keyword>
<dbReference type="InterPro" id="IPR007624">
    <property type="entry name" value="RNA_pol_sigma70_r3"/>
</dbReference>
<protein>
    <recommendedName>
        <fullName evidence="6">RNA polymerase sigma factor</fullName>
    </recommendedName>
</protein>
<dbReference type="PRINTS" id="PR00046">
    <property type="entry name" value="SIGMA70FCT"/>
</dbReference>
<dbReference type="GO" id="GO:0030435">
    <property type="term" value="P:sporulation resulting in formation of a cellular spore"/>
    <property type="evidence" value="ECO:0007669"/>
    <property type="project" value="UniProtKB-KW"/>
</dbReference>
<organism evidence="9 10">
    <name type="scientific">Waltera intestinalis</name>
    <dbReference type="NCBI Taxonomy" id="2606635"/>
    <lineage>
        <taxon>Bacteria</taxon>
        <taxon>Bacillati</taxon>
        <taxon>Bacillota</taxon>
        <taxon>Clostridia</taxon>
        <taxon>Lachnospirales</taxon>
        <taxon>Lachnospiraceae</taxon>
        <taxon>Waltera</taxon>
    </lineage>
</organism>
<dbReference type="Pfam" id="PF04539">
    <property type="entry name" value="Sigma70_r3"/>
    <property type="match status" value="1"/>
</dbReference>
<name>A0A6L5YJB8_9FIRM</name>
<dbReference type="NCBIfam" id="TIGR02980">
    <property type="entry name" value="SigBFG"/>
    <property type="match status" value="1"/>
</dbReference>
<evidence type="ECO:0000256" key="5">
    <source>
        <dbReference type="ARBA" id="ARBA00023163"/>
    </source>
</evidence>
<dbReference type="InterPro" id="IPR014322">
    <property type="entry name" value="RNA_pol_sigma-B/F/G"/>
</dbReference>
<dbReference type="AlphaFoldDB" id="A0A6L5YJB8"/>
<dbReference type="Proteomes" id="UP000476055">
    <property type="component" value="Unassembled WGS sequence"/>
</dbReference>
<feature type="domain" description="RNA polymerase sigma-70" evidence="8">
    <location>
        <begin position="224"/>
        <end position="250"/>
    </location>
</feature>
<dbReference type="SUPFAM" id="SSF88659">
    <property type="entry name" value="Sigma3 and sigma4 domains of RNA polymerase sigma factors"/>
    <property type="match status" value="2"/>
</dbReference>
<dbReference type="Gene3D" id="1.10.10.10">
    <property type="entry name" value="Winged helix-like DNA-binding domain superfamily/Winged helix DNA-binding domain"/>
    <property type="match status" value="2"/>
</dbReference>
<dbReference type="InterPro" id="IPR000943">
    <property type="entry name" value="RNA_pol_sigma70"/>
</dbReference>
<dbReference type="InterPro" id="IPR007627">
    <property type="entry name" value="RNA_pol_sigma70_r2"/>
</dbReference>
<evidence type="ECO:0000259" key="7">
    <source>
        <dbReference type="PROSITE" id="PS00715"/>
    </source>
</evidence>
<evidence type="ECO:0000313" key="9">
    <source>
        <dbReference type="EMBL" id="MST58504.1"/>
    </source>
</evidence>
<dbReference type="CDD" id="cd06171">
    <property type="entry name" value="Sigma70_r4"/>
    <property type="match status" value="1"/>
</dbReference>
<reference evidence="9 10" key="1">
    <citation type="submission" date="2019-08" db="EMBL/GenBank/DDBJ databases">
        <title>In-depth cultivation of the pig gut microbiome towards novel bacterial diversity and tailored functional studies.</title>
        <authorList>
            <person name="Wylensek D."/>
            <person name="Hitch T.C.A."/>
            <person name="Clavel T."/>
        </authorList>
    </citation>
    <scope>NUCLEOTIDE SEQUENCE [LARGE SCALE GENOMIC DNA]</scope>
    <source>
        <strain evidence="9 10">WCA3-601-WT-6H</strain>
    </source>
</reference>
<dbReference type="RefSeq" id="WP_154496651.1">
    <property type="nucleotide sequence ID" value="NZ_VUMU01000011.1"/>
</dbReference>
<feature type="domain" description="RNA polymerase sigma-70" evidence="7">
    <location>
        <begin position="46"/>
        <end position="59"/>
    </location>
</feature>
<keyword evidence="5 6" id="KW-0804">Transcription</keyword>
<dbReference type="Pfam" id="PF04542">
    <property type="entry name" value="Sigma70_r2"/>
    <property type="match status" value="1"/>
</dbReference>
<dbReference type="InterPro" id="IPR013325">
    <property type="entry name" value="RNA_pol_sigma_r2"/>
</dbReference>
<gene>
    <name evidence="9" type="ORF">FYJ59_09705</name>
</gene>
<evidence type="ECO:0000256" key="6">
    <source>
        <dbReference type="RuleBase" id="RU362124"/>
    </source>
</evidence>
<sequence length="255" mass="28637">MEEVSVLIGRSQSGDKEAREVLIEKNLGLVHHIVKRFLGRGYDPEDLFQIGVIGLMKAIDKFDLKLEVRFSTYAVPMITGEIKRFLRDDGLLKVSRTIKEDGLKVRLARQQLQSRLHREPTLQELSKEAELSQEEIILAMEAGAEVESLYSSVGQEDGSELCLADRVVAAAHGCVGASMGSSSAVENDVEKDRLLDQMLLAQLLGELPERDRELIRMRYFQNKTQTEIAGILGISQVQVSRLEKKILREMREMAG</sequence>
<dbReference type="InterPro" id="IPR007630">
    <property type="entry name" value="RNA_pol_sigma70_r4"/>
</dbReference>
<dbReference type="SUPFAM" id="SSF88946">
    <property type="entry name" value="Sigma2 domain of RNA polymerase sigma factors"/>
    <property type="match status" value="1"/>
</dbReference>
<evidence type="ECO:0000256" key="3">
    <source>
        <dbReference type="ARBA" id="ARBA00023082"/>
    </source>
</evidence>
<dbReference type="NCBIfam" id="TIGR02937">
    <property type="entry name" value="sigma70-ECF"/>
    <property type="match status" value="1"/>
</dbReference>
<dbReference type="Gene3D" id="1.20.120.1810">
    <property type="match status" value="1"/>
</dbReference>
<dbReference type="PROSITE" id="PS00715">
    <property type="entry name" value="SIGMA70_1"/>
    <property type="match status" value="1"/>
</dbReference>
<dbReference type="EMBL" id="VUMU01000011">
    <property type="protein sequence ID" value="MST58504.1"/>
    <property type="molecule type" value="Genomic_DNA"/>
</dbReference>
<dbReference type="GO" id="GO:0016987">
    <property type="term" value="F:sigma factor activity"/>
    <property type="evidence" value="ECO:0007669"/>
    <property type="project" value="UniProtKB-KW"/>
</dbReference>
<dbReference type="PIRSF" id="PIRSF000770">
    <property type="entry name" value="RNA_pol_sigma-SigE/K"/>
    <property type="match status" value="1"/>
</dbReference>
<dbReference type="GO" id="GO:0003677">
    <property type="term" value="F:DNA binding"/>
    <property type="evidence" value="ECO:0007669"/>
    <property type="project" value="UniProtKB-KW"/>
</dbReference>
<comment type="caution">
    <text evidence="9">The sequence shown here is derived from an EMBL/GenBank/DDBJ whole genome shotgun (WGS) entry which is preliminary data.</text>
</comment>
<evidence type="ECO:0000259" key="8">
    <source>
        <dbReference type="PROSITE" id="PS00716"/>
    </source>
</evidence>
<keyword evidence="10" id="KW-1185">Reference proteome</keyword>
<dbReference type="InterPro" id="IPR013324">
    <property type="entry name" value="RNA_pol_sigma_r3/r4-like"/>
</dbReference>
<dbReference type="PROSITE" id="PS00716">
    <property type="entry name" value="SIGMA70_2"/>
    <property type="match status" value="1"/>
</dbReference>
<evidence type="ECO:0000256" key="2">
    <source>
        <dbReference type="ARBA" id="ARBA00023015"/>
    </source>
</evidence>
<comment type="similarity">
    <text evidence="6">Belongs to the sigma-70 factor family.</text>
</comment>
<dbReference type="InterPro" id="IPR014284">
    <property type="entry name" value="RNA_pol_sigma-70_dom"/>
</dbReference>
<keyword evidence="1" id="KW-0749">Sporulation</keyword>
<dbReference type="InterPro" id="IPR036388">
    <property type="entry name" value="WH-like_DNA-bd_sf"/>
</dbReference>
<proteinExistence type="inferred from homology"/>
<evidence type="ECO:0000256" key="4">
    <source>
        <dbReference type="ARBA" id="ARBA00023125"/>
    </source>
</evidence>
<keyword evidence="3 6" id="KW-0731">Sigma factor</keyword>